<sequence>MQNLNQTPYLLNVLETHCPNDALWTVETPAEDDGNSLPLDEAIISDGRSIQIKTTQVKLPDSNPLTKSLLLFMKLVSASSQNKSNVVNPGQLFGQICKKAPQFRGFQQHDSHELLRHLLDGVRTEEVRRQKDGILRYFGLSKKINPKEVDEEMKKKIKVFGRQASHTLVDMIFGGQLLSTVLCEECHMSSQVFEQFMDLSLPVSEEKPTRPGLQRKNVVQEPIVECSAQNQQPVSNFSKYQEKKIKKQAKKEARKKAKAVRAAATTLTVYPPSKSEGSTTNVASVDETGSENGDCADNTDADVEDNDESEAMYSKSQQSSPSAKKIRNKENNQTFNQEEKNSELLSPNVKNIKVLQSVINNETGENECLNSSFRNKNQNKSPCQESTDKQESLNSLESVTQEHMEELCSSVSNMRIRRKSESKDSLFDPPELKEFNGAVDDPTSPIVDNSQDYRHGSTDSGISNGERVENGGENNEKAKEIPSNKIKQEWITKSLTTLAPRYHPASHECSVMSCLNQFTAPELLTGNNKFGCDNCTRLKNEASGENTKMVYSNASKQLLIFSPPAVLTLHLKRFQQAGISLRKVNRSVEFPLLLDLAPFCSSVSLSLDHMKKGQKKILYSLFGVVEHSGRLTSGHYTAYVKVRSNVPPQNFLCTHPLRQCEVDQLMEDMSKRCHQNQENLLPDLDSSSREESESLSTLPGKWFHISDSSVTQISESSVLRSQAYLLFYERIA</sequence>
<feature type="compositionally biased region" description="Low complexity" evidence="2">
    <location>
        <begin position="314"/>
        <end position="323"/>
    </location>
</feature>
<dbReference type="Gene3D" id="3.90.70.10">
    <property type="entry name" value="Cysteine proteinases"/>
    <property type="match status" value="2"/>
</dbReference>
<gene>
    <name evidence="5" type="primary">LOC106473637</name>
</gene>
<reference evidence="5" key="1">
    <citation type="submission" date="2025-08" db="UniProtKB">
        <authorList>
            <consortium name="RefSeq"/>
        </authorList>
    </citation>
    <scope>IDENTIFICATION</scope>
    <source>
        <tissue evidence="5">Muscle</tissue>
    </source>
</reference>
<feature type="compositionally biased region" description="Basic residues" evidence="2">
    <location>
        <begin position="244"/>
        <end position="259"/>
    </location>
</feature>
<feature type="compositionally biased region" description="Polar residues" evidence="2">
    <location>
        <begin position="368"/>
        <end position="385"/>
    </location>
</feature>
<comment type="similarity">
    <text evidence="1">Belongs to the peptidase C19 family.</text>
</comment>
<feature type="compositionally biased region" description="Basic and acidic residues" evidence="2">
    <location>
        <begin position="466"/>
        <end position="479"/>
    </location>
</feature>
<evidence type="ECO:0000256" key="1">
    <source>
        <dbReference type="ARBA" id="ARBA00009085"/>
    </source>
</evidence>
<evidence type="ECO:0000256" key="2">
    <source>
        <dbReference type="SAM" id="MobiDB-lite"/>
    </source>
</evidence>
<dbReference type="RefSeq" id="XP_013789773.2">
    <property type="nucleotide sequence ID" value="XM_013934319.2"/>
</dbReference>
<dbReference type="InterPro" id="IPR028889">
    <property type="entry name" value="USP"/>
</dbReference>
<dbReference type="InterPro" id="IPR001394">
    <property type="entry name" value="Peptidase_C19_UCH"/>
</dbReference>
<keyword evidence="4" id="KW-1185">Reference proteome</keyword>
<proteinExistence type="inferred from homology"/>
<feature type="compositionally biased region" description="Acidic residues" evidence="2">
    <location>
        <begin position="297"/>
        <end position="310"/>
    </location>
</feature>
<feature type="domain" description="USP" evidence="3">
    <location>
        <begin position="1"/>
        <end position="731"/>
    </location>
</feature>
<dbReference type="PANTHER" id="PTHR24006">
    <property type="entry name" value="UBIQUITIN CARBOXYL-TERMINAL HYDROLASE"/>
    <property type="match status" value="1"/>
</dbReference>
<dbReference type="PROSITE" id="PS00973">
    <property type="entry name" value="USP_2"/>
    <property type="match status" value="1"/>
</dbReference>
<dbReference type="InterPro" id="IPR018200">
    <property type="entry name" value="USP_CS"/>
</dbReference>
<dbReference type="SUPFAM" id="SSF54001">
    <property type="entry name" value="Cysteine proteinases"/>
    <property type="match status" value="1"/>
</dbReference>
<dbReference type="PROSITE" id="PS50235">
    <property type="entry name" value="USP_3"/>
    <property type="match status" value="1"/>
</dbReference>
<organism evidence="4 5">
    <name type="scientific">Limulus polyphemus</name>
    <name type="common">Atlantic horseshoe crab</name>
    <dbReference type="NCBI Taxonomy" id="6850"/>
    <lineage>
        <taxon>Eukaryota</taxon>
        <taxon>Metazoa</taxon>
        <taxon>Ecdysozoa</taxon>
        <taxon>Arthropoda</taxon>
        <taxon>Chelicerata</taxon>
        <taxon>Merostomata</taxon>
        <taxon>Xiphosura</taxon>
        <taxon>Limulidae</taxon>
        <taxon>Limulus</taxon>
    </lineage>
</organism>
<evidence type="ECO:0000313" key="4">
    <source>
        <dbReference type="Proteomes" id="UP000694941"/>
    </source>
</evidence>
<feature type="region of interest" description="Disordered" evidence="2">
    <location>
        <begin position="435"/>
        <end position="479"/>
    </location>
</feature>
<accession>A0ABM1BW16</accession>
<dbReference type="InterPro" id="IPR050164">
    <property type="entry name" value="Peptidase_C19"/>
</dbReference>
<name>A0ABM1BW16_LIMPO</name>
<dbReference type="Proteomes" id="UP000694941">
    <property type="component" value="Unplaced"/>
</dbReference>
<feature type="region of interest" description="Disordered" evidence="2">
    <location>
        <begin position="368"/>
        <end position="402"/>
    </location>
</feature>
<dbReference type="GeneID" id="106473637"/>
<dbReference type="PANTHER" id="PTHR24006:SF781">
    <property type="entry name" value="LD34905P"/>
    <property type="match status" value="1"/>
</dbReference>
<dbReference type="Pfam" id="PF00443">
    <property type="entry name" value="UCH"/>
    <property type="match status" value="1"/>
</dbReference>
<protein>
    <submittedName>
        <fullName evidence="5">Ubiquitin carboxyl-terminal hydrolase 16-like isoform X1</fullName>
    </submittedName>
</protein>
<dbReference type="InterPro" id="IPR038765">
    <property type="entry name" value="Papain-like_cys_pep_sf"/>
</dbReference>
<evidence type="ECO:0000313" key="5">
    <source>
        <dbReference type="RefSeq" id="XP_013789773.2"/>
    </source>
</evidence>
<dbReference type="CDD" id="cd02667">
    <property type="entry name" value="Peptidase_C19K"/>
    <property type="match status" value="1"/>
</dbReference>
<feature type="region of interest" description="Disordered" evidence="2">
    <location>
        <begin position="235"/>
        <end position="343"/>
    </location>
</feature>
<evidence type="ECO:0000259" key="3">
    <source>
        <dbReference type="PROSITE" id="PS50235"/>
    </source>
</evidence>